<protein>
    <recommendedName>
        <fullName evidence="3">ATP-dependent DNA helicase recG-like protein</fullName>
    </recommendedName>
</protein>
<dbReference type="Pfam" id="PF13749">
    <property type="entry name" value="HATPase_c_4"/>
    <property type="match status" value="1"/>
</dbReference>
<reference evidence="1" key="1">
    <citation type="submission" date="2022-06" db="EMBL/GenBank/DDBJ databases">
        <title>Aquibacillus sp. a new bacterium isolated from soil saline samples.</title>
        <authorList>
            <person name="Galisteo C."/>
            <person name="De La Haba R."/>
            <person name="Sanchez-Porro C."/>
            <person name="Ventosa A."/>
        </authorList>
    </citation>
    <scope>NUCLEOTIDE SEQUENCE</scope>
    <source>
        <strain evidence="1">3ASR75-11</strain>
    </source>
</reference>
<dbReference type="InterPro" id="IPR038475">
    <property type="entry name" value="RecG_C_sf"/>
</dbReference>
<dbReference type="Proteomes" id="UP001145050">
    <property type="component" value="Unassembled WGS sequence"/>
</dbReference>
<dbReference type="Gene3D" id="3.30.565.60">
    <property type="match status" value="1"/>
</dbReference>
<proteinExistence type="predicted"/>
<accession>A0A9X3WR36</accession>
<evidence type="ECO:0000313" key="2">
    <source>
        <dbReference type="Proteomes" id="UP001145050"/>
    </source>
</evidence>
<gene>
    <name evidence="1" type="ORF">NC797_08385</name>
</gene>
<dbReference type="AlphaFoldDB" id="A0A9X3WR36"/>
<organism evidence="1 2">
    <name type="scientific">Terrihalobacillus insolitus</name>
    <dbReference type="NCBI Taxonomy" id="2950438"/>
    <lineage>
        <taxon>Bacteria</taxon>
        <taxon>Bacillati</taxon>
        <taxon>Bacillota</taxon>
        <taxon>Bacilli</taxon>
        <taxon>Bacillales</taxon>
        <taxon>Bacillaceae</taxon>
        <taxon>Terrihalobacillus</taxon>
    </lineage>
</organism>
<dbReference type="RefSeq" id="WP_272436330.1">
    <property type="nucleotide sequence ID" value="NZ_JAMQKB010000006.1"/>
</dbReference>
<sequence length="182" mass="21205">MGRVNVVEKPEELVFTNVGNFIPQTIENVIKQDAPQEFYRNRWLAEAMVNLNMIDTIGSGIRKMFLLQKKRFFPLPDYDLDNDKRVTVKIFGKIIDLNYTKMLINHADLDLDTVILLDKVQKSKPISKEQAGKLRKNKLIEGRYPNIYVSSKIAALTGDKSSYIKNRAFDKEHYKKNDYLLY</sequence>
<comment type="caution">
    <text evidence="1">The sequence shown here is derived from an EMBL/GenBank/DDBJ whole genome shotgun (WGS) entry which is preliminary data.</text>
</comment>
<evidence type="ECO:0000313" key="1">
    <source>
        <dbReference type="EMBL" id="MDC3424527.1"/>
    </source>
</evidence>
<dbReference type="EMBL" id="JAMQKB010000006">
    <property type="protein sequence ID" value="MDC3424527.1"/>
    <property type="molecule type" value="Genomic_DNA"/>
</dbReference>
<name>A0A9X3WR36_9BACI</name>
<keyword evidence="2" id="KW-1185">Reference proteome</keyword>
<evidence type="ECO:0008006" key="3">
    <source>
        <dbReference type="Google" id="ProtNLM"/>
    </source>
</evidence>